<proteinExistence type="predicted"/>
<dbReference type="KEGG" id="sog:RA178_08805"/>
<accession>A0AA50KGA9</accession>
<dbReference type="AlphaFoldDB" id="A0AA50KGA9"/>
<dbReference type="EMBL" id="CP132914">
    <property type="protein sequence ID" value="WMB74684.1"/>
    <property type="molecule type" value="Genomic_DNA"/>
</dbReference>
<reference evidence="1" key="1">
    <citation type="submission" date="2023-08" db="EMBL/GenBank/DDBJ databases">
        <title>Complete genome sequence of Shewanella oncorhynchi Z-P2, a siderophore putrebactin-producing bacterium.</title>
        <authorList>
            <person name="Zhang Y."/>
        </authorList>
    </citation>
    <scope>NUCLEOTIDE SEQUENCE</scope>
    <source>
        <strain evidence="1">Z-P2</strain>
    </source>
</reference>
<gene>
    <name evidence="1" type="ORF">RA178_08805</name>
</gene>
<dbReference type="Proteomes" id="UP001236800">
    <property type="component" value="Chromosome"/>
</dbReference>
<evidence type="ECO:0000313" key="1">
    <source>
        <dbReference type="EMBL" id="WMB74684.1"/>
    </source>
</evidence>
<protein>
    <submittedName>
        <fullName evidence="1">Uncharacterized protein</fullName>
    </submittedName>
</protein>
<name>A0AA50KGA9_9GAMM</name>
<dbReference type="GeneID" id="301339278"/>
<organism evidence="1">
    <name type="scientific">Shewanella oncorhynchi</name>
    <dbReference type="NCBI Taxonomy" id="2726434"/>
    <lineage>
        <taxon>Bacteria</taxon>
        <taxon>Pseudomonadati</taxon>
        <taxon>Pseudomonadota</taxon>
        <taxon>Gammaproteobacteria</taxon>
        <taxon>Alteromonadales</taxon>
        <taxon>Shewanellaceae</taxon>
        <taxon>Shewanella</taxon>
    </lineage>
</organism>
<sequence length="160" mass="18620">MIKAAYQPWFPLNRNLKPHPNLSCRLDHLSLTILWQELDNDAFTMELYFPTISGIQVIDESSYQTFLDNISDNFSDIQHDDKSNTPFPIDSDLNITNQSNADYFSLPWPIWKSVKNARRPYYGELGEHIYQDLYSYYIVGADSVYLIDTDVEPTVNVLSR</sequence>
<dbReference type="RefSeq" id="WP_306685166.1">
    <property type="nucleotide sequence ID" value="NZ_CP132914.1"/>
</dbReference>